<dbReference type="PANTHER" id="PTHR30590">
    <property type="entry name" value="INNER MEMBRANE PROTEIN"/>
    <property type="match status" value="1"/>
</dbReference>
<dbReference type="Proteomes" id="UP000255248">
    <property type="component" value="Unassembled WGS sequence"/>
</dbReference>
<dbReference type="InterPro" id="IPR052529">
    <property type="entry name" value="Bact_Transport_Assoc"/>
</dbReference>
<reference evidence="3 5" key="1">
    <citation type="submission" date="2016-06" db="EMBL/GenBank/DDBJ databases">
        <title>Complete genome sequence of Edwardsiella hoshinae ATCC 35051.</title>
        <authorList>
            <person name="Reichley S.R."/>
            <person name="Waldbieser G.C."/>
            <person name="Lawrence M.L."/>
            <person name="Griffin M.J."/>
        </authorList>
    </citation>
    <scope>NUCLEOTIDE SEQUENCE [LARGE SCALE GENOMIC DNA]</scope>
    <source>
        <strain evidence="3 5">ATCC 35051</strain>
    </source>
</reference>
<dbReference type="AlphaFoldDB" id="A0A376DJ81"/>
<keyword evidence="1" id="KW-0812">Transmembrane</keyword>
<name>A0A376DJ81_9GAMM</name>
<accession>A0A376DJ81</accession>
<dbReference type="STRING" id="93378.A9798_10910"/>
<protein>
    <submittedName>
        <fullName evidence="4">Predicted membrane protein</fullName>
    </submittedName>
</protein>
<evidence type="ECO:0000256" key="1">
    <source>
        <dbReference type="SAM" id="Phobius"/>
    </source>
</evidence>
<dbReference type="NCBIfam" id="NF008093">
    <property type="entry name" value="PRK10835.1"/>
    <property type="match status" value="1"/>
</dbReference>
<feature type="transmembrane region" description="Helical" evidence="1">
    <location>
        <begin position="213"/>
        <end position="233"/>
    </location>
</feature>
<evidence type="ECO:0000313" key="3">
    <source>
        <dbReference type="EMBL" id="AOV97416.1"/>
    </source>
</evidence>
<gene>
    <name evidence="3" type="ORF">A9798_10910</name>
    <name evidence="4" type="ORF">NCTC12121_02350</name>
</gene>
<feature type="transmembrane region" description="Helical" evidence="1">
    <location>
        <begin position="350"/>
        <end position="368"/>
    </location>
</feature>
<feature type="transmembrane region" description="Helical" evidence="1">
    <location>
        <begin position="284"/>
        <end position="301"/>
    </location>
</feature>
<dbReference type="RefSeq" id="WP_024522901.1">
    <property type="nucleotide sequence ID" value="NZ_CP016043.1"/>
</dbReference>
<feature type="transmembrane region" description="Helical" evidence="1">
    <location>
        <begin position="321"/>
        <end position="338"/>
    </location>
</feature>
<proteinExistence type="predicted"/>
<dbReference type="EMBL" id="UFXZ01000001">
    <property type="protein sequence ID" value="STC89831.1"/>
    <property type="molecule type" value="Genomic_DNA"/>
</dbReference>
<evidence type="ECO:0000313" key="5">
    <source>
        <dbReference type="Proteomes" id="UP000175893"/>
    </source>
</evidence>
<reference evidence="4 6" key="2">
    <citation type="submission" date="2018-06" db="EMBL/GenBank/DDBJ databases">
        <authorList>
            <consortium name="Pathogen Informatics"/>
            <person name="Doyle S."/>
        </authorList>
    </citation>
    <scope>NUCLEOTIDE SEQUENCE [LARGE SCALE GENOMIC DNA]</scope>
    <source>
        <strain evidence="4 6">NCTC12121</strain>
    </source>
</reference>
<evidence type="ECO:0000313" key="4">
    <source>
        <dbReference type="EMBL" id="STC89831.1"/>
    </source>
</evidence>
<dbReference type="InterPro" id="IPR007349">
    <property type="entry name" value="DUF418"/>
</dbReference>
<sequence length="390" mass="43893">MSDTVNAAGRAAAPRIATLDALRGLALLGILLMNIVGFALPKAAYLNPAYQGIPSAWDQGAWLLSSLWVQGKFLALFALLFGAGLEMLLPRGAAWIQTRLSWLVLFGLLHSLLLWDGDILLAYGLIGLLSWRMIRDAGSVRTLFNSGVTLYAIGLGMLLLLALQAGSEPHGFWQLNDAEIQYETYWKLNGGWAAWRNRSELLANNLLALAVQYGWQLAGLMALGAALMRSGWLRGRFSLTHYRRVGLGLLLLGVAIQAPASLLQWHLQWAYRWCGYLLQLPGELAAPLMMLGYVALIYAYWPRLARWRVTRALERVGRMALSNYLLQTLICTTLFYRVGLFNQAGRAALLWWVPGVWGGCFLFSWFWLRRFRQGPLEWLWRHLTRLCAWG</sequence>
<keyword evidence="1" id="KW-0472">Membrane</keyword>
<evidence type="ECO:0000313" key="6">
    <source>
        <dbReference type="Proteomes" id="UP000255248"/>
    </source>
</evidence>
<keyword evidence="1" id="KW-1133">Transmembrane helix</keyword>
<dbReference type="Proteomes" id="UP000175893">
    <property type="component" value="Chromosome"/>
</dbReference>
<feature type="transmembrane region" description="Helical" evidence="1">
    <location>
        <begin position="245"/>
        <end position="264"/>
    </location>
</feature>
<dbReference type="EMBL" id="CP016043">
    <property type="protein sequence ID" value="AOV97416.1"/>
    <property type="molecule type" value="Genomic_DNA"/>
</dbReference>
<feature type="transmembrane region" description="Helical" evidence="1">
    <location>
        <begin position="61"/>
        <end position="82"/>
    </location>
</feature>
<dbReference type="PANTHER" id="PTHR30590:SF2">
    <property type="entry name" value="INNER MEMBRANE PROTEIN"/>
    <property type="match status" value="1"/>
</dbReference>
<evidence type="ECO:0000259" key="2">
    <source>
        <dbReference type="Pfam" id="PF04235"/>
    </source>
</evidence>
<keyword evidence="5" id="KW-1185">Reference proteome</keyword>
<dbReference type="OrthoDB" id="9807744at2"/>
<feature type="transmembrane region" description="Helical" evidence="1">
    <location>
        <begin position="21"/>
        <end position="40"/>
    </location>
</feature>
<feature type="transmembrane region" description="Helical" evidence="1">
    <location>
        <begin position="143"/>
        <end position="163"/>
    </location>
</feature>
<dbReference type="Pfam" id="PF04235">
    <property type="entry name" value="DUF418"/>
    <property type="match status" value="1"/>
</dbReference>
<feature type="domain" description="DUF418" evidence="2">
    <location>
        <begin position="227"/>
        <end position="385"/>
    </location>
</feature>
<dbReference type="KEGG" id="eho:A9798_10910"/>
<organism evidence="4 6">
    <name type="scientific">Edwardsiella hoshinae</name>
    <dbReference type="NCBI Taxonomy" id="93378"/>
    <lineage>
        <taxon>Bacteria</taxon>
        <taxon>Pseudomonadati</taxon>
        <taxon>Pseudomonadota</taxon>
        <taxon>Gammaproteobacteria</taxon>
        <taxon>Enterobacterales</taxon>
        <taxon>Hafniaceae</taxon>
        <taxon>Edwardsiella</taxon>
    </lineage>
</organism>